<dbReference type="GO" id="GO:0008343">
    <property type="term" value="P:adult feeding behavior"/>
    <property type="evidence" value="ECO:0007669"/>
    <property type="project" value="InterPro"/>
</dbReference>
<gene>
    <name evidence="6" type="primary">LOC103188401</name>
</gene>
<dbReference type="CDD" id="cd22741">
    <property type="entry name" value="CART_CTD-like"/>
    <property type="match status" value="1"/>
</dbReference>
<dbReference type="AlphaFoldDB" id="A0A4W3HNN6"/>
<dbReference type="GO" id="GO:0007186">
    <property type="term" value="P:G protein-coupled receptor signaling pathway"/>
    <property type="evidence" value="ECO:0007669"/>
    <property type="project" value="InterPro"/>
</dbReference>
<dbReference type="KEGG" id="cmk:103188401"/>
<dbReference type="GO" id="GO:0005184">
    <property type="term" value="F:neuropeptide hormone activity"/>
    <property type="evidence" value="ECO:0007669"/>
    <property type="project" value="InterPro"/>
</dbReference>
<feature type="signal peptide" evidence="5">
    <location>
        <begin position="1"/>
        <end position="22"/>
    </location>
</feature>
<comment type="subcellular location">
    <subcellularLocation>
        <location evidence="1">Secreted</location>
    </subcellularLocation>
</comment>
<keyword evidence="3" id="KW-0964">Secreted</keyword>
<dbReference type="PANTHER" id="PTHR16655:SF2">
    <property type="entry name" value="COCAINE- AND AMPHETAMINE-REGULATED TRANSCRIPT PROTEIN-LIKE"/>
    <property type="match status" value="1"/>
</dbReference>
<evidence type="ECO:0000256" key="5">
    <source>
        <dbReference type="SAM" id="SignalP"/>
    </source>
</evidence>
<dbReference type="GO" id="GO:0043410">
    <property type="term" value="P:positive regulation of MAPK cascade"/>
    <property type="evidence" value="ECO:0007669"/>
    <property type="project" value="InterPro"/>
</dbReference>
<reference evidence="7" key="1">
    <citation type="journal article" date="2006" name="Science">
        <title>Ancient noncoding elements conserved in the human genome.</title>
        <authorList>
            <person name="Venkatesh B."/>
            <person name="Kirkness E.F."/>
            <person name="Loh Y.H."/>
            <person name="Halpern A.L."/>
            <person name="Lee A.P."/>
            <person name="Johnson J."/>
            <person name="Dandona N."/>
            <person name="Viswanathan L.D."/>
            <person name="Tay A."/>
            <person name="Venter J.C."/>
            <person name="Strausberg R.L."/>
            <person name="Brenner S."/>
        </authorList>
    </citation>
    <scope>NUCLEOTIDE SEQUENCE [LARGE SCALE GENOMIC DNA]</scope>
</reference>
<dbReference type="Pfam" id="PF06373">
    <property type="entry name" value="CART"/>
    <property type="match status" value="1"/>
</dbReference>
<protein>
    <submittedName>
        <fullName evidence="6">Cocaine- and amphetamine-regulated transcript protein-like</fullName>
    </submittedName>
</protein>
<evidence type="ECO:0000313" key="7">
    <source>
        <dbReference type="Proteomes" id="UP000314986"/>
    </source>
</evidence>
<evidence type="ECO:0000256" key="1">
    <source>
        <dbReference type="ARBA" id="ARBA00004613"/>
    </source>
</evidence>
<dbReference type="OrthoDB" id="9929886at2759"/>
<evidence type="ECO:0000256" key="4">
    <source>
        <dbReference type="ARBA" id="ARBA00023157"/>
    </source>
</evidence>
<proteinExistence type="inferred from homology"/>
<feature type="chain" id="PRO_5021433351" evidence="5">
    <location>
        <begin position="23"/>
        <end position="110"/>
    </location>
</feature>
<organism evidence="6 7">
    <name type="scientific">Callorhinchus milii</name>
    <name type="common">Ghost shark</name>
    <dbReference type="NCBI Taxonomy" id="7868"/>
    <lineage>
        <taxon>Eukaryota</taxon>
        <taxon>Metazoa</taxon>
        <taxon>Chordata</taxon>
        <taxon>Craniata</taxon>
        <taxon>Vertebrata</taxon>
        <taxon>Chondrichthyes</taxon>
        <taxon>Holocephali</taxon>
        <taxon>Chimaeriformes</taxon>
        <taxon>Callorhinchidae</taxon>
        <taxon>Callorhinchus</taxon>
    </lineage>
</organism>
<dbReference type="Gene3D" id="4.10.40.30">
    <property type="entry name" value="CART, C-terminal domain"/>
    <property type="match status" value="1"/>
</dbReference>
<dbReference type="RefSeq" id="XP_007906583.2">
    <property type="nucleotide sequence ID" value="XM_007908392.2"/>
</dbReference>
<keyword evidence="4" id="KW-1015">Disulfide bond</keyword>
<dbReference type="InterPro" id="IPR009106">
    <property type="entry name" value="CART"/>
</dbReference>
<keyword evidence="7" id="KW-1185">Reference proteome</keyword>
<reference evidence="7" key="2">
    <citation type="journal article" date="2007" name="PLoS Biol.">
        <title>Survey sequencing and comparative analysis of the elephant shark (Callorhinchus milii) genome.</title>
        <authorList>
            <person name="Venkatesh B."/>
            <person name="Kirkness E.F."/>
            <person name="Loh Y.H."/>
            <person name="Halpern A.L."/>
            <person name="Lee A.P."/>
            <person name="Johnson J."/>
            <person name="Dandona N."/>
            <person name="Viswanathan L.D."/>
            <person name="Tay A."/>
            <person name="Venter J.C."/>
            <person name="Strausberg R.L."/>
            <person name="Brenner S."/>
        </authorList>
    </citation>
    <scope>NUCLEOTIDE SEQUENCE [LARGE SCALE GENOMIC DNA]</scope>
</reference>
<dbReference type="GeneTree" id="ENSGT00390000018319"/>
<sequence>MESCNMLGLLLCVSVLLLLCQGQSSGELSSAEDYPAKTPNASTEKELFEAVEEILGKLHNAISPSYEKKAGQIPKCDIGDRCAIKQGPRIGKLCDCARGTTCNSFLLKCI</sequence>
<comment type="similarity">
    <text evidence="2">Belongs to the CART family.</text>
</comment>
<dbReference type="PANTHER" id="PTHR16655">
    <property type="entry name" value="COCAINE AND AMPHETAMINE REGULATED TRANSCRIPT PROTEIN"/>
    <property type="match status" value="1"/>
</dbReference>
<reference evidence="6" key="4">
    <citation type="submission" date="2025-08" db="UniProtKB">
        <authorList>
            <consortium name="Ensembl"/>
        </authorList>
    </citation>
    <scope>IDENTIFICATION</scope>
</reference>
<evidence type="ECO:0000313" key="6">
    <source>
        <dbReference type="Ensembl" id="ENSCMIP00000017691.1"/>
    </source>
</evidence>
<dbReference type="GO" id="GO:0032099">
    <property type="term" value="P:negative regulation of appetite"/>
    <property type="evidence" value="ECO:0007669"/>
    <property type="project" value="InterPro"/>
</dbReference>
<reference evidence="6" key="5">
    <citation type="submission" date="2025-09" db="UniProtKB">
        <authorList>
            <consortium name="Ensembl"/>
        </authorList>
    </citation>
    <scope>IDENTIFICATION</scope>
</reference>
<dbReference type="InParanoid" id="A0A4W3HNN6"/>
<dbReference type="Ensembl" id="ENSCMIT00000018031.1">
    <property type="protein sequence ID" value="ENSCMIP00000017691.1"/>
    <property type="gene ID" value="ENSCMIG00000008416.1"/>
</dbReference>
<dbReference type="GO" id="GO:0005615">
    <property type="term" value="C:extracellular space"/>
    <property type="evidence" value="ECO:0007669"/>
    <property type="project" value="InterPro"/>
</dbReference>
<dbReference type="InterPro" id="IPR036722">
    <property type="entry name" value="CART_C_sf"/>
</dbReference>
<accession>A0A4W3HNN6</accession>
<dbReference type="SUPFAM" id="SSF64546">
    <property type="entry name" value="Satiety factor CART (cocaine and amphetamine regulated transcript)"/>
    <property type="match status" value="1"/>
</dbReference>
<reference evidence="7" key="3">
    <citation type="journal article" date="2014" name="Nature">
        <title>Elephant shark genome provides unique insights into gnathostome evolution.</title>
        <authorList>
            <consortium name="International Elephant Shark Genome Sequencing Consortium"/>
            <person name="Venkatesh B."/>
            <person name="Lee A.P."/>
            <person name="Ravi V."/>
            <person name="Maurya A.K."/>
            <person name="Lian M.M."/>
            <person name="Swann J.B."/>
            <person name="Ohta Y."/>
            <person name="Flajnik M.F."/>
            <person name="Sutoh Y."/>
            <person name="Kasahara M."/>
            <person name="Hoon S."/>
            <person name="Gangu V."/>
            <person name="Roy S.W."/>
            <person name="Irimia M."/>
            <person name="Korzh V."/>
            <person name="Kondrychyn I."/>
            <person name="Lim Z.W."/>
            <person name="Tay B.H."/>
            <person name="Tohari S."/>
            <person name="Kong K.W."/>
            <person name="Ho S."/>
            <person name="Lorente-Galdos B."/>
            <person name="Quilez J."/>
            <person name="Marques-Bonet T."/>
            <person name="Raney B.J."/>
            <person name="Ingham P.W."/>
            <person name="Tay A."/>
            <person name="Hillier L.W."/>
            <person name="Minx P."/>
            <person name="Boehm T."/>
            <person name="Wilson R.K."/>
            <person name="Brenner S."/>
            <person name="Warren W.C."/>
        </authorList>
    </citation>
    <scope>NUCLEOTIDE SEQUENCE [LARGE SCALE GENOMIC DNA]</scope>
</reference>
<dbReference type="Proteomes" id="UP000314986">
    <property type="component" value="Unassembled WGS sequence"/>
</dbReference>
<evidence type="ECO:0000256" key="2">
    <source>
        <dbReference type="ARBA" id="ARBA00005294"/>
    </source>
</evidence>
<dbReference type="GO" id="GO:0009267">
    <property type="term" value="P:cellular response to starvation"/>
    <property type="evidence" value="ECO:0007669"/>
    <property type="project" value="InterPro"/>
</dbReference>
<dbReference type="GeneID" id="103188401"/>
<dbReference type="OMA" id="GPHYEKK"/>
<name>A0A4W3HNN6_CALMI</name>
<evidence type="ECO:0000256" key="3">
    <source>
        <dbReference type="ARBA" id="ARBA00022525"/>
    </source>
</evidence>
<keyword evidence="5" id="KW-0732">Signal</keyword>